<name>A0A9W3YIK5_BACTU</name>
<proteinExistence type="predicted"/>
<organism evidence="1 2">
    <name type="scientific">Bacillus thuringiensis</name>
    <dbReference type="NCBI Taxonomy" id="1428"/>
    <lineage>
        <taxon>Bacteria</taxon>
        <taxon>Bacillati</taxon>
        <taxon>Bacillota</taxon>
        <taxon>Bacilli</taxon>
        <taxon>Bacillales</taxon>
        <taxon>Bacillaceae</taxon>
        <taxon>Bacillus</taxon>
        <taxon>Bacillus cereus group</taxon>
    </lineage>
</organism>
<protein>
    <submittedName>
        <fullName evidence="1">Uncharacterized protein</fullName>
    </submittedName>
</protein>
<accession>A0A9W3YIK5</accession>
<sequence length="82" mass="9717">MITNPIAFEKDKLIRDMYKKQKEVASLLFQHENHLEVSNLILECHSHKNYFVQNTALTKKSLEELKEKHAQIENLLERAKNL</sequence>
<dbReference type="AlphaFoldDB" id="A0A9W3YIK5"/>
<evidence type="ECO:0000313" key="1">
    <source>
        <dbReference type="EMBL" id="AYF82715.1"/>
    </source>
</evidence>
<evidence type="ECO:0000313" key="2">
    <source>
        <dbReference type="Proteomes" id="UP000269847"/>
    </source>
</evidence>
<dbReference type="Proteomes" id="UP000269847">
    <property type="component" value="Chromosome"/>
</dbReference>
<gene>
    <name evidence="1" type="ORF">D7J84_16865</name>
</gene>
<dbReference type="RefSeq" id="WP_061884603.1">
    <property type="nucleotide sequence ID" value="NZ_CP014282.1"/>
</dbReference>
<dbReference type="EMBL" id="CP032608">
    <property type="protein sequence ID" value="AYF82715.1"/>
    <property type="molecule type" value="Genomic_DNA"/>
</dbReference>
<reference evidence="1 2" key="1">
    <citation type="submission" date="2018-09" db="EMBL/GenBank/DDBJ databases">
        <title>Complete genome of Bacillus thuringiensis strain QZL38.</title>
        <authorList>
            <person name="Song F."/>
        </authorList>
    </citation>
    <scope>NUCLEOTIDE SEQUENCE [LARGE SCALE GENOMIC DNA]</scope>
    <source>
        <strain evidence="1 2">QZL38</strain>
    </source>
</reference>